<accession>X1UB38</accession>
<comment type="caution">
    <text evidence="2">The sequence shown here is derived from an EMBL/GenBank/DDBJ whole genome shotgun (WGS) entry which is preliminary data.</text>
</comment>
<dbReference type="InterPro" id="IPR052344">
    <property type="entry name" value="Transposase-related"/>
</dbReference>
<dbReference type="Pfam" id="PF03050">
    <property type="entry name" value="DDE_Tnp_IS66"/>
    <property type="match status" value="1"/>
</dbReference>
<reference evidence="2" key="1">
    <citation type="journal article" date="2014" name="Front. Microbiol.">
        <title>High frequency of phylogenetically diverse reductive dehalogenase-homologous genes in deep subseafloor sedimentary metagenomes.</title>
        <authorList>
            <person name="Kawai M."/>
            <person name="Futagami T."/>
            <person name="Toyoda A."/>
            <person name="Takaki Y."/>
            <person name="Nishi S."/>
            <person name="Hori S."/>
            <person name="Arai W."/>
            <person name="Tsubouchi T."/>
            <person name="Morono Y."/>
            <person name="Uchiyama I."/>
            <person name="Ito T."/>
            <person name="Fujiyama A."/>
            <person name="Inagaki F."/>
            <person name="Takami H."/>
        </authorList>
    </citation>
    <scope>NUCLEOTIDE SEQUENCE</scope>
    <source>
        <strain evidence="2">Expedition CK06-06</strain>
    </source>
</reference>
<evidence type="ECO:0000313" key="2">
    <source>
        <dbReference type="EMBL" id="GAJ00812.1"/>
    </source>
</evidence>
<dbReference type="PANTHER" id="PTHR33678">
    <property type="entry name" value="BLL1576 PROTEIN"/>
    <property type="match status" value="1"/>
</dbReference>
<organism evidence="2">
    <name type="scientific">marine sediment metagenome</name>
    <dbReference type="NCBI Taxonomy" id="412755"/>
    <lineage>
        <taxon>unclassified sequences</taxon>
        <taxon>metagenomes</taxon>
        <taxon>ecological metagenomes</taxon>
    </lineage>
</organism>
<gene>
    <name evidence="2" type="ORF">S12H4_31835</name>
</gene>
<protein>
    <recommendedName>
        <fullName evidence="1">Transposase IS66 central domain-containing protein</fullName>
    </recommendedName>
</protein>
<dbReference type="EMBL" id="BARW01018615">
    <property type="protein sequence ID" value="GAJ00812.1"/>
    <property type="molecule type" value="Genomic_DNA"/>
</dbReference>
<sequence length="108" mass="12638">FSTKTGYDDLDYRIQMTKKKKDSLLVVLDYPDTPLHNNPAELAIRMYVVKRKISFGTRSDDGTKSWETFFTIMDTCFKLGINFRNYLYDRISNHNKMLSLSSFIPNPP</sequence>
<dbReference type="InterPro" id="IPR004291">
    <property type="entry name" value="Transposase_IS66_central"/>
</dbReference>
<dbReference type="AlphaFoldDB" id="X1UB38"/>
<dbReference type="PANTHER" id="PTHR33678:SF2">
    <property type="match status" value="1"/>
</dbReference>
<name>X1UB38_9ZZZZ</name>
<feature type="non-terminal residue" evidence="2">
    <location>
        <position position="1"/>
    </location>
</feature>
<evidence type="ECO:0000259" key="1">
    <source>
        <dbReference type="Pfam" id="PF03050"/>
    </source>
</evidence>
<feature type="domain" description="Transposase IS66 central" evidence="1">
    <location>
        <begin position="10"/>
        <end position="64"/>
    </location>
</feature>
<proteinExistence type="predicted"/>